<gene>
    <name evidence="1" type="ORF">K8U73_05120</name>
</gene>
<evidence type="ECO:0000313" key="2">
    <source>
        <dbReference type="Proteomes" id="UP000786560"/>
    </source>
</evidence>
<reference evidence="1" key="1">
    <citation type="journal article" date="2021" name="PeerJ">
        <title>Extensive microbial diversity within the chicken gut microbiome revealed by metagenomics and culture.</title>
        <authorList>
            <person name="Gilroy R."/>
            <person name="Ravi A."/>
            <person name="Getino M."/>
            <person name="Pursley I."/>
            <person name="Horton D.L."/>
            <person name="Alikhan N.F."/>
            <person name="Baker D."/>
            <person name="Gharbi K."/>
            <person name="Hall N."/>
            <person name="Watson M."/>
            <person name="Adriaenssens E.M."/>
            <person name="Foster-Nyarko E."/>
            <person name="Jarju S."/>
            <person name="Secka A."/>
            <person name="Antonio M."/>
            <person name="Oren A."/>
            <person name="Chaudhuri R.R."/>
            <person name="La Ragione R."/>
            <person name="Hildebrand F."/>
            <person name="Pallen M.J."/>
        </authorList>
    </citation>
    <scope>NUCLEOTIDE SEQUENCE</scope>
    <source>
        <strain evidence="1">ChiBcolR7-4860</strain>
    </source>
</reference>
<organism evidence="1 2">
    <name type="scientific">Bifidobacterium pullorum subsp. gallinarum</name>
    <dbReference type="NCBI Taxonomy" id="78344"/>
    <lineage>
        <taxon>Bacteria</taxon>
        <taxon>Bacillati</taxon>
        <taxon>Actinomycetota</taxon>
        <taxon>Actinomycetes</taxon>
        <taxon>Bifidobacteriales</taxon>
        <taxon>Bifidobacteriaceae</taxon>
        <taxon>Bifidobacterium</taxon>
    </lineage>
</organism>
<sequence length="121" mass="13337">MALAEVHVQFGVVGGQGEERADSGLPPLQPADYDRSRACCTSHRELHGYLQENVRSPSSTSIDVTAIAQRSDNWWAVGVPEIPSLFTQVQRFDQIDGMARNATRMLGKEIGDVKVEPRLSE</sequence>
<protein>
    <submittedName>
        <fullName evidence="1">Uncharacterized protein</fullName>
    </submittedName>
</protein>
<proteinExistence type="predicted"/>
<dbReference type="AlphaFoldDB" id="A0A921IWZ4"/>
<accession>A0A921IWZ4</accession>
<dbReference type="RefSeq" id="WP_278711242.1">
    <property type="nucleotide sequence ID" value="NZ_DYUX01000019.1"/>
</dbReference>
<comment type="caution">
    <text evidence="1">The sequence shown here is derived from an EMBL/GenBank/DDBJ whole genome shotgun (WGS) entry which is preliminary data.</text>
</comment>
<reference evidence="1" key="2">
    <citation type="submission" date="2021-09" db="EMBL/GenBank/DDBJ databases">
        <authorList>
            <person name="Gilroy R."/>
        </authorList>
    </citation>
    <scope>NUCLEOTIDE SEQUENCE</scope>
    <source>
        <strain evidence="1">ChiBcolR7-4860</strain>
    </source>
</reference>
<name>A0A921IWZ4_9BIFI</name>
<evidence type="ECO:0000313" key="1">
    <source>
        <dbReference type="EMBL" id="HJG41752.1"/>
    </source>
</evidence>
<dbReference type="Proteomes" id="UP000786560">
    <property type="component" value="Unassembled WGS sequence"/>
</dbReference>
<dbReference type="EMBL" id="DYUX01000019">
    <property type="protein sequence ID" value="HJG41752.1"/>
    <property type="molecule type" value="Genomic_DNA"/>
</dbReference>